<gene>
    <name evidence="2" type="ORF">SAMN05216287_1117</name>
</gene>
<evidence type="ECO:0000313" key="2">
    <source>
        <dbReference type="EMBL" id="SDW63061.1"/>
    </source>
</evidence>
<dbReference type="EMBL" id="FNNU01000002">
    <property type="protein sequence ID" value="SDW63061.1"/>
    <property type="molecule type" value="Genomic_DNA"/>
</dbReference>
<evidence type="ECO:0000313" key="3">
    <source>
        <dbReference type="Proteomes" id="UP000243778"/>
    </source>
</evidence>
<dbReference type="RefSeq" id="WP_090225374.1">
    <property type="nucleotide sequence ID" value="NZ_FNNU01000002.1"/>
</dbReference>
<dbReference type="OrthoDB" id="7022244at2"/>
<sequence length="124" mass="13199">MRRSLIALMLACLAALPPAASAQQPDGYAVLIVSRDRLELASLCDVGVYLQDELAARLMPGQEAAFNLPPGALSIRVDSISGPGPCKPGMLRPSPQRIDLRAGEIRHYDLALGVGGYYLQAGNR</sequence>
<feature type="signal peptide" evidence="1">
    <location>
        <begin position="1"/>
        <end position="22"/>
    </location>
</feature>
<dbReference type="STRING" id="1007099.SAMN05216287_1117"/>
<evidence type="ECO:0000256" key="1">
    <source>
        <dbReference type="SAM" id="SignalP"/>
    </source>
</evidence>
<organism evidence="2 3">
    <name type="scientific">Pseudomonas kuykendallii</name>
    <dbReference type="NCBI Taxonomy" id="1007099"/>
    <lineage>
        <taxon>Bacteria</taxon>
        <taxon>Pseudomonadati</taxon>
        <taxon>Pseudomonadota</taxon>
        <taxon>Gammaproteobacteria</taxon>
        <taxon>Pseudomonadales</taxon>
        <taxon>Pseudomonadaceae</taxon>
        <taxon>Pseudomonas</taxon>
    </lineage>
</organism>
<dbReference type="AlphaFoldDB" id="A0A1H2V435"/>
<feature type="chain" id="PRO_5017287726" description="3-isopropylmalate dehydratase" evidence="1">
    <location>
        <begin position="23"/>
        <end position="124"/>
    </location>
</feature>
<proteinExistence type="predicted"/>
<evidence type="ECO:0008006" key="4">
    <source>
        <dbReference type="Google" id="ProtNLM"/>
    </source>
</evidence>
<accession>A0A1H2V435</accession>
<reference evidence="3" key="1">
    <citation type="submission" date="2016-10" db="EMBL/GenBank/DDBJ databases">
        <authorList>
            <person name="Varghese N."/>
            <person name="Submissions S."/>
        </authorList>
    </citation>
    <scope>NUCLEOTIDE SEQUENCE [LARGE SCALE GENOMIC DNA]</scope>
    <source>
        <strain evidence="3">NRRL B-59562</strain>
    </source>
</reference>
<name>A0A1H2V435_9PSED</name>
<keyword evidence="1" id="KW-0732">Signal</keyword>
<protein>
    <recommendedName>
        <fullName evidence="4">3-isopropylmalate dehydratase</fullName>
    </recommendedName>
</protein>
<dbReference type="Proteomes" id="UP000243778">
    <property type="component" value="Unassembled WGS sequence"/>
</dbReference>
<keyword evidence="3" id="KW-1185">Reference proteome</keyword>